<dbReference type="PANTHER" id="PTHR16019:SF5">
    <property type="entry name" value="BSD DOMAIN-CONTAINING PROTEIN 1"/>
    <property type="match status" value="1"/>
</dbReference>
<evidence type="ECO:0000259" key="1">
    <source>
        <dbReference type="Pfam" id="PF14529"/>
    </source>
</evidence>
<accession>A0A5B7G7A8</accession>
<sequence length="205" mass="23229">MAIMFSYQLDEDDSTANSMKKSVSGFLNHVAEVFTPPPDDGDQEAIVIRNQQPVILNRLQVSHVVFWHRYFYKVNQLEAAEEKRKILKERAEKTSADPDLVWDEEISIPGDFNVHHQLWLLSPFTDHPGELPFNFAILHDLEQLMQHPTCIPDRLGDTPNILDIFLTSDPFAYAVTLSSLLGSSNHNLISVSCPNSPIPPQDPLK</sequence>
<gene>
    <name evidence="2" type="primary">bsdc1</name>
    <name evidence="2" type="ORF">E2C01_048761</name>
</gene>
<dbReference type="GO" id="GO:0005737">
    <property type="term" value="C:cytoplasm"/>
    <property type="evidence" value="ECO:0007669"/>
    <property type="project" value="TreeGrafter"/>
</dbReference>
<dbReference type="Proteomes" id="UP000324222">
    <property type="component" value="Unassembled WGS sequence"/>
</dbReference>
<dbReference type="SUPFAM" id="SSF140383">
    <property type="entry name" value="BSD domain-like"/>
    <property type="match status" value="1"/>
</dbReference>
<dbReference type="EMBL" id="VSRR010012671">
    <property type="protein sequence ID" value="MPC54832.1"/>
    <property type="molecule type" value="Genomic_DNA"/>
</dbReference>
<comment type="caution">
    <text evidence="2">The sequence shown here is derived from an EMBL/GenBank/DDBJ whole genome shotgun (WGS) entry which is preliminary data.</text>
</comment>
<keyword evidence="3" id="KW-1185">Reference proteome</keyword>
<dbReference type="Gene3D" id="3.60.10.10">
    <property type="entry name" value="Endonuclease/exonuclease/phosphatase"/>
    <property type="match status" value="1"/>
</dbReference>
<dbReference type="AlphaFoldDB" id="A0A5B7G7A8"/>
<dbReference type="OrthoDB" id="73788at2759"/>
<dbReference type="InterPro" id="IPR051494">
    <property type="entry name" value="BSD_domain-containing"/>
</dbReference>
<proteinExistence type="predicted"/>
<dbReference type="InterPro" id="IPR035925">
    <property type="entry name" value="BSD_dom_sf"/>
</dbReference>
<evidence type="ECO:0000313" key="2">
    <source>
        <dbReference type="EMBL" id="MPC54832.1"/>
    </source>
</evidence>
<dbReference type="GO" id="GO:0003824">
    <property type="term" value="F:catalytic activity"/>
    <property type="evidence" value="ECO:0007669"/>
    <property type="project" value="InterPro"/>
</dbReference>
<feature type="domain" description="Endonuclease/exonuclease/phosphatase" evidence="1">
    <location>
        <begin position="107"/>
        <end position="189"/>
    </location>
</feature>
<organism evidence="2 3">
    <name type="scientific">Portunus trituberculatus</name>
    <name type="common">Swimming crab</name>
    <name type="synonym">Neptunus trituberculatus</name>
    <dbReference type="NCBI Taxonomy" id="210409"/>
    <lineage>
        <taxon>Eukaryota</taxon>
        <taxon>Metazoa</taxon>
        <taxon>Ecdysozoa</taxon>
        <taxon>Arthropoda</taxon>
        <taxon>Crustacea</taxon>
        <taxon>Multicrustacea</taxon>
        <taxon>Malacostraca</taxon>
        <taxon>Eumalacostraca</taxon>
        <taxon>Eucarida</taxon>
        <taxon>Decapoda</taxon>
        <taxon>Pleocyemata</taxon>
        <taxon>Brachyura</taxon>
        <taxon>Eubrachyura</taxon>
        <taxon>Portunoidea</taxon>
        <taxon>Portunidae</taxon>
        <taxon>Portuninae</taxon>
        <taxon>Portunus</taxon>
    </lineage>
</organism>
<evidence type="ECO:0000313" key="3">
    <source>
        <dbReference type="Proteomes" id="UP000324222"/>
    </source>
</evidence>
<dbReference type="Pfam" id="PF14529">
    <property type="entry name" value="Exo_endo_phos_2"/>
    <property type="match status" value="1"/>
</dbReference>
<reference evidence="2 3" key="1">
    <citation type="submission" date="2019-05" db="EMBL/GenBank/DDBJ databases">
        <title>Another draft genome of Portunus trituberculatus and its Hox gene families provides insights of decapod evolution.</title>
        <authorList>
            <person name="Jeong J.-H."/>
            <person name="Song I."/>
            <person name="Kim S."/>
            <person name="Choi T."/>
            <person name="Kim D."/>
            <person name="Ryu S."/>
            <person name="Kim W."/>
        </authorList>
    </citation>
    <scope>NUCLEOTIDE SEQUENCE [LARGE SCALE GENOMIC DNA]</scope>
    <source>
        <tissue evidence="2">Muscle</tissue>
    </source>
</reference>
<dbReference type="InterPro" id="IPR036691">
    <property type="entry name" value="Endo/exonu/phosph_ase_sf"/>
</dbReference>
<dbReference type="PANTHER" id="PTHR16019">
    <property type="entry name" value="SYNAPSE-ASSOCIATED PROTEIN"/>
    <property type="match status" value="1"/>
</dbReference>
<dbReference type="SUPFAM" id="SSF56219">
    <property type="entry name" value="DNase I-like"/>
    <property type="match status" value="1"/>
</dbReference>
<name>A0A5B7G7A8_PORTR</name>
<dbReference type="InterPro" id="IPR005135">
    <property type="entry name" value="Endo/exonuclease/phosphatase"/>
</dbReference>
<protein>
    <submittedName>
        <fullName evidence="2">BSD domain-containing protein 1</fullName>
    </submittedName>
</protein>